<dbReference type="Proteomes" id="UP000078302">
    <property type="component" value="Unassembled WGS sequence"/>
</dbReference>
<gene>
    <name evidence="1" type="ORF">A4H96_10600</name>
</gene>
<comment type="caution">
    <text evidence="1">The sequence shown here is derived from an EMBL/GenBank/DDBJ whole genome shotgun (WGS) entry which is preliminary data.</text>
</comment>
<accession>A0A179BDM6</accession>
<reference evidence="1 2" key="1">
    <citation type="submission" date="2016-04" db="EMBL/GenBank/DDBJ databases">
        <title>Acidithiobacillus ferrooxidans genome sequencing and assembly.</title>
        <authorList>
            <person name="Zhou Z."/>
        </authorList>
    </citation>
    <scope>NUCLEOTIDE SEQUENCE [LARGE SCALE GENOMIC DNA]</scope>
    <source>
        <strain evidence="1 2">BY0502</strain>
    </source>
</reference>
<proteinExistence type="predicted"/>
<sequence length="61" mass="6874">MPVLRIERPEVGDKIFFHERPALARFGTTNLARFDPATQFFFAKLKKIGGLLKIQGANRSG</sequence>
<dbReference type="AlphaFoldDB" id="A0A179BDM6"/>
<protein>
    <submittedName>
        <fullName evidence="1">Uncharacterized protein</fullName>
    </submittedName>
</protein>
<evidence type="ECO:0000313" key="2">
    <source>
        <dbReference type="Proteomes" id="UP000078302"/>
    </source>
</evidence>
<evidence type="ECO:0000313" key="1">
    <source>
        <dbReference type="EMBL" id="OAP89425.1"/>
    </source>
</evidence>
<keyword evidence="2" id="KW-1185">Reference proteome</keyword>
<organism evidence="1 2">
    <name type="scientific">Acidithiobacillus ferrooxidans</name>
    <name type="common">Thiobacillus ferrooxidans</name>
    <dbReference type="NCBI Taxonomy" id="920"/>
    <lineage>
        <taxon>Bacteria</taxon>
        <taxon>Pseudomonadati</taxon>
        <taxon>Pseudomonadota</taxon>
        <taxon>Acidithiobacillia</taxon>
        <taxon>Acidithiobacillales</taxon>
        <taxon>Acidithiobacillaceae</taxon>
        <taxon>Acidithiobacillus</taxon>
    </lineage>
</organism>
<name>A0A179BDM6_ACIFR</name>
<dbReference type="EMBL" id="LVXZ01000135">
    <property type="protein sequence ID" value="OAP89425.1"/>
    <property type="molecule type" value="Genomic_DNA"/>
</dbReference>